<keyword evidence="6" id="KW-0498">Mitosis</keyword>
<comment type="similarity">
    <text evidence="2">Belongs to the HAUS3 family.</text>
</comment>
<dbReference type="GO" id="GO:0005874">
    <property type="term" value="C:microtubule"/>
    <property type="evidence" value="ECO:0007669"/>
    <property type="project" value="UniProtKB-KW"/>
</dbReference>
<proteinExistence type="inferred from homology"/>
<comment type="subcellular location">
    <subcellularLocation>
        <location evidence="1">Cytoplasm</location>
        <location evidence="1">Cytoskeleton</location>
        <location evidence="1">Spindle</location>
    </subcellularLocation>
</comment>
<gene>
    <name evidence="12" type="ORF">VZT92_017218</name>
</gene>
<dbReference type="GO" id="GO:0005815">
    <property type="term" value="C:microtubule organizing center"/>
    <property type="evidence" value="ECO:0007669"/>
    <property type="project" value="TreeGrafter"/>
</dbReference>
<keyword evidence="4" id="KW-0132">Cell division</keyword>
<name>A0AAW1ERH5_ZOAVI</name>
<dbReference type="GO" id="GO:0070652">
    <property type="term" value="C:HAUS complex"/>
    <property type="evidence" value="ECO:0007669"/>
    <property type="project" value="InterPro"/>
</dbReference>
<keyword evidence="5" id="KW-0493">Microtubule</keyword>
<organism evidence="12 13">
    <name type="scientific">Zoarces viviparus</name>
    <name type="common">Viviparous eelpout</name>
    <name type="synonym">Blennius viviparus</name>
    <dbReference type="NCBI Taxonomy" id="48416"/>
    <lineage>
        <taxon>Eukaryota</taxon>
        <taxon>Metazoa</taxon>
        <taxon>Chordata</taxon>
        <taxon>Craniata</taxon>
        <taxon>Vertebrata</taxon>
        <taxon>Euteleostomi</taxon>
        <taxon>Actinopterygii</taxon>
        <taxon>Neopterygii</taxon>
        <taxon>Teleostei</taxon>
        <taxon>Neoteleostei</taxon>
        <taxon>Acanthomorphata</taxon>
        <taxon>Eupercaria</taxon>
        <taxon>Perciformes</taxon>
        <taxon>Cottioidei</taxon>
        <taxon>Zoarcales</taxon>
        <taxon>Zoarcidae</taxon>
        <taxon>Zoarcinae</taxon>
        <taxon>Zoarces</taxon>
    </lineage>
</organism>
<evidence type="ECO:0000256" key="4">
    <source>
        <dbReference type="ARBA" id="ARBA00022618"/>
    </source>
</evidence>
<dbReference type="InterPro" id="IPR026206">
    <property type="entry name" value="HAUS3"/>
</dbReference>
<evidence type="ECO:0000256" key="10">
    <source>
        <dbReference type="SAM" id="Coils"/>
    </source>
</evidence>
<protein>
    <recommendedName>
        <fullName evidence="11">HAUS augmin-like complex subunit 3 N-terminal domain-containing protein</fullName>
    </recommendedName>
</protein>
<keyword evidence="3" id="KW-0963">Cytoplasm</keyword>
<dbReference type="Proteomes" id="UP001488805">
    <property type="component" value="Unassembled WGS sequence"/>
</dbReference>
<feature type="coiled-coil region" evidence="10">
    <location>
        <begin position="108"/>
        <end position="142"/>
    </location>
</feature>
<evidence type="ECO:0000256" key="8">
    <source>
        <dbReference type="ARBA" id="ARBA00023212"/>
    </source>
</evidence>
<evidence type="ECO:0000256" key="2">
    <source>
        <dbReference type="ARBA" id="ARBA00009645"/>
    </source>
</evidence>
<accession>A0AAW1ERH5</accession>
<evidence type="ECO:0000256" key="1">
    <source>
        <dbReference type="ARBA" id="ARBA00004186"/>
    </source>
</evidence>
<dbReference type="AlphaFoldDB" id="A0AAW1ERH5"/>
<dbReference type="PANTHER" id="PTHR19378:SF0">
    <property type="entry name" value="HAUS AUGMIN-LIKE COMPLEX SUBUNIT 3"/>
    <property type="match status" value="1"/>
</dbReference>
<dbReference type="InterPro" id="IPR032733">
    <property type="entry name" value="HAUS3_N"/>
</dbReference>
<sequence>MLNGGQFVEALGRLGYPGASSLKASDFDWLFDCAPENLHFLRFVCRTLTQSNVLTAEEARAFRELRKSGKPCLDEEALGEVLKTIGPSDGSGANILGPSASSSSSVFAAEGDVAIEDLEAELQALRKEKDLKQRRYNRLQVAATSRADVDLRLTAELESAACKLKEASASIAAENADTNALFQNLMDEVRTLASYLPVQPDPVTSLNPSILKSPAVLLSQLPLDPYLHQEELNTKTLAVFTQKHFFQDISDIVETSCSDRFQLLDLSSCEEGEDEEIKHEGRGSKAEIVDGRRTELARLQWSHIVAQHQLMQAMAEEKSVMAGLDWLSEKSSHTKSISMSSSLHVREAVSRKELQAVEAELEALLHGPVPAALRESARLLNVPVVRGDLDLQLARQDYYTSRQDQIRDRLLRQKASFDLVRLSHEMELRRWRKCLQQLGDVNSRLVKEGEAATLRMESLAHPDLAINPRPNPIISCKDAAFSRLLQILNHDSDRGRSEPFRTYEALDHAARDLAGNLQVTRDALAGAGRQQDYSAARLYGDCEALHRVTYTELQQLILGPQVRPKAITDQEPLCPNAQELTVKLVEAESQLQSLQHVMQEIMAEVKVKRSQLERNALLRRERELYVYFHLDARLLKKVVEDLEGKMTAKRGQQ</sequence>
<keyword evidence="8" id="KW-0206">Cytoskeleton</keyword>
<dbReference type="GO" id="GO:0072686">
    <property type="term" value="C:mitotic spindle"/>
    <property type="evidence" value="ECO:0007669"/>
    <property type="project" value="TreeGrafter"/>
</dbReference>
<feature type="domain" description="HAUS augmin-like complex subunit 3 N-terminal" evidence="11">
    <location>
        <begin position="29"/>
        <end position="316"/>
    </location>
</feature>
<keyword evidence="7 10" id="KW-0175">Coiled coil</keyword>
<evidence type="ECO:0000256" key="7">
    <source>
        <dbReference type="ARBA" id="ARBA00023054"/>
    </source>
</evidence>
<evidence type="ECO:0000256" key="3">
    <source>
        <dbReference type="ARBA" id="ARBA00022490"/>
    </source>
</evidence>
<dbReference type="Pfam" id="PF14932">
    <property type="entry name" value="HAUS-augmin3"/>
    <property type="match status" value="1"/>
</dbReference>
<evidence type="ECO:0000313" key="12">
    <source>
        <dbReference type="EMBL" id="KAK9524853.1"/>
    </source>
</evidence>
<feature type="coiled-coil region" evidence="10">
    <location>
        <begin position="577"/>
        <end position="604"/>
    </location>
</feature>
<evidence type="ECO:0000313" key="13">
    <source>
        <dbReference type="Proteomes" id="UP001488805"/>
    </source>
</evidence>
<dbReference type="PRINTS" id="PR02089">
    <property type="entry name" value="HAUSAUGMINL3"/>
</dbReference>
<dbReference type="PANTHER" id="PTHR19378">
    <property type="entry name" value="GOLGIN- RELATED"/>
    <property type="match status" value="1"/>
</dbReference>
<dbReference type="GO" id="GO:0031023">
    <property type="term" value="P:microtubule organizing center organization"/>
    <property type="evidence" value="ECO:0007669"/>
    <property type="project" value="TreeGrafter"/>
</dbReference>
<dbReference type="EMBL" id="JBCEZU010000145">
    <property type="protein sequence ID" value="KAK9524853.1"/>
    <property type="molecule type" value="Genomic_DNA"/>
</dbReference>
<keyword evidence="9" id="KW-0131">Cell cycle</keyword>
<keyword evidence="13" id="KW-1185">Reference proteome</keyword>
<dbReference type="GO" id="GO:0051301">
    <property type="term" value="P:cell division"/>
    <property type="evidence" value="ECO:0007669"/>
    <property type="project" value="UniProtKB-KW"/>
</dbReference>
<dbReference type="GO" id="GO:0051225">
    <property type="term" value="P:spindle assembly"/>
    <property type="evidence" value="ECO:0007669"/>
    <property type="project" value="InterPro"/>
</dbReference>
<comment type="caution">
    <text evidence="12">The sequence shown here is derived from an EMBL/GenBank/DDBJ whole genome shotgun (WGS) entry which is preliminary data.</text>
</comment>
<reference evidence="12 13" key="1">
    <citation type="journal article" date="2024" name="Genome Biol. Evol.">
        <title>Chromosome-level genome assembly of the viviparous eelpout Zoarces viviparus.</title>
        <authorList>
            <person name="Fuhrmann N."/>
            <person name="Brasseur M.V."/>
            <person name="Bakowski C.E."/>
            <person name="Podsiadlowski L."/>
            <person name="Prost S."/>
            <person name="Krehenwinkel H."/>
            <person name="Mayer C."/>
        </authorList>
    </citation>
    <scope>NUCLEOTIDE SEQUENCE [LARGE SCALE GENOMIC DNA]</scope>
    <source>
        <strain evidence="12">NO-MEL_2022_Ind0_liver</strain>
    </source>
</reference>
<evidence type="ECO:0000256" key="9">
    <source>
        <dbReference type="ARBA" id="ARBA00023306"/>
    </source>
</evidence>
<evidence type="ECO:0000259" key="11">
    <source>
        <dbReference type="Pfam" id="PF14932"/>
    </source>
</evidence>
<evidence type="ECO:0000256" key="5">
    <source>
        <dbReference type="ARBA" id="ARBA00022701"/>
    </source>
</evidence>
<evidence type="ECO:0000256" key="6">
    <source>
        <dbReference type="ARBA" id="ARBA00022776"/>
    </source>
</evidence>